<protein>
    <recommendedName>
        <fullName evidence="6 7">Peptidyl-tRNA hydrolase</fullName>
        <shortName evidence="7">Pth</shortName>
        <ecNumber evidence="1 7">3.1.1.29</ecNumber>
    </recommendedName>
</protein>
<comment type="catalytic activity">
    <reaction evidence="7 8">
        <text>an N-acyl-L-alpha-aminoacyl-tRNA + H2O = an N-acyl-L-amino acid + a tRNA + H(+)</text>
        <dbReference type="Rhea" id="RHEA:54448"/>
        <dbReference type="Rhea" id="RHEA-COMP:10123"/>
        <dbReference type="Rhea" id="RHEA-COMP:13883"/>
        <dbReference type="ChEBI" id="CHEBI:15377"/>
        <dbReference type="ChEBI" id="CHEBI:15378"/>
        <dbReference type="ChEBI" id="CHEBI:59874"/>
        <dbReference type="ChEBI" id="CHEBI:78442"/>
        <dbReference type="ChEBI" id="CHEBI:138191"/>
        <dbReference type="EC" id="3.1.1.29"/>
    </reaction>
</comment>
<dbReference type="GO" id="GO:0072344">
    <property type="term" value="P:rescue of stalled ribosome"/>
    <property type="evidence" value="ECO:0007669"/>
    <property type="project" value="UniProtKB-UniRule"/>
</dbReference>
<feature type="active site" description="Proton acceptor" evidence="7">
    <location>
        <position position="19"/>
    </location>
</feature>
<evidence type="ECO:0000256" key="1">
    <source>
        <dbReference type="ARBA" id="ARBA00013260"/>
    </source>
</evidence>
<evidence type="ECO:0000256" key="9">
    <source>
        <dbReference type="RuleBase" id="RU004320"/>
    </source>
</evidence>
<dbReference type="PROSITE" id="PS01195">
    <property type="entry name" value="PEPT_TRNA_HYDROL_1"/>
    <property type="match status" value="1"/>
</dbReference>
<dbReference type="CDD" id="cd00462">
    <property type="entry name" value="PTH"/>
    <property type="match status" value="1"/>
</dbReference>
<feature type="binding site" evidence="7">
    <location>
        <position position="66"/>
    </location>
    <ligand>
        <name>tRNA</name>
        <dbReference type="ChEBI" id="CHEBI:17843"/>
    </ligand>
</feature>
<dbReference type="InterPro" id="IPR001328">
    <property type="entry name" value="Pept_tRNA_hydro"/>
</dbReference>
<comment type="subcellular location">
    <subcellularLocation>
        <location evidence="7">Cytoplasm</location>
    </subcellularLocation>
</comment>
<keyword evidence="7" id="KW-0963">Cytoplasm</keyword>
<dbReference type="NCBIfam" id="TIGR00447">
    <property type="entry name" value="pth"/>
    <property type="match status" value="1"/>
</dbReference>
<comment type="function">
    <text evidence="7">Catalyzes the release of premature peptidyl moieties from peptidyl-tRNA molecules trapped in stalled 50S ribosomal subunits, and thus maintains levels of free tRNAs and 50S ribosomes.</text>
</comment>
<proteinExistence type="inferred from homology"/>
<comment type="similarity">
    <text evidence="5 7 9">Belongs to the PTH family.</text>
</comment>
<feature type="site" description="Discriminates between blocked and unblocked aminoacyl-tRNA" evidence="7">
    <location>
        <position position="9"/>
    </location>
</feature>
<feature type="binding site" evidence="7">
    <location>
        <position position="64"/>
    </location>
    <ligand>
        <name>tRNA</name>
        <dbReference type="ChEBI" id="CHEBI:17843"/>
    </ligand>
</feature>
<dbReference type="FunFam" id="3.40.50.1470:FF:000001">
    <property type="entry name" value="Peptidyl-tRNA hydrolase"/>
    <property type="match status" value="1"/>
</dbReference>
<keyword evidence="3 7" id="KW-0378">Hydrolase</keyword>
<dbReference type="GO" id="GO:0006515">
    <property type="term" value="P:protein quality control for misfolded or incompletely synthesized proteins"/>
    <property type="evidence" value="ECO:0007669"/>
    <property type="project" value="UniProtKB-UniRule"/>
</dbReference>
<keyword evidence="4 7" id="KW-0694">RNA-binding</keyword>
<evidence type="ECO:0000256" key="6">
    <source>
        <dbReference type="ARBA" id="ARBA00050038"/>
    </source>
</evidence>
<comment type="caution">
    <text evidence="10">The sequence shown here is derived from an EMBL/GenBank/DDBJ whole genome shotgun (WGS) entry which is preliminary data.</text>
</comment>
<evidence type="ECO:0000256" key="2">
    <source>
        <dbReference type="ARBA" id="ARBA00022555"/>
    </source>
</evidence>
<comment type="subunit">
    <text evidence="7">Monomer.</text>
</comment>
<evidence type="ECO:0000256" key="8">
    <source>
        <dbReference type="RuleBase" id="RU000673"/>
    </source>
</evidence>
<dbReference type="AlphaFoldDB" id="A0A7V2ZMW7"/>
<sequence length="201" mass="22672">MRAIVGIGNPGKKYQFNRHNVGFLALDHFAEKFNLKFKPAKYDYYFSEGELEGNPFILIKPTTYVNNSGIAVKDLADTYNIPAHELLVVVDDINLEEFDFRLKKSGSDGGHNGLASIIYHLNSDSFPRLRIGVGSDFEKGSLADYVLSDFNETELKKLFETFEFTSEILRAFIIGGYNTCLSEYSKIKNKLKDNLKDSNGS</sequence>
<evidence type="ECO:0000256" key="3">
    <source>
        <dbReference type="ARBA" id="ARBA00022801"/>
    </source>
</evidence>
<dbReference type="PANTHER" id="PTHR17224:SF1">
    <property type="entry name" value="PEPTIDYL-TRNA HYDROLASE"/>
    <property type="match status" value="1"/>
</dbReference>
<evidence type="ECO:0000256" key="5">
    <source>
        <dbReference type="ARBA" id="ARBA00038063"/>
    </source>
</evidence>
<dbReference type="EC" id="3.1.1.29" evidence="1 7"/>
<dbReference type="Pfam" id="PF01195">
    <property type="entry name" value="Pept_tRNA_hydro"/>
    <property type="match status" value="1"/>
</dbReference>
<name>A0A7V2ZMW7_9BACT</name>
<evidence type="ECO:0000256" key="7">
    <source>
        <dbReference type="HAMAP-Rule" id="MF_00083"/>
    </source>
</evidence>
<dbReference type="Gene3D" id="3.40.50.1470">
    <property type="entry name" value="Peptidyl-tRNA hydrolase"/>
    <property type="match status" value="1"/>
</dbReference>
<gene>
    <name evidence="7" type="primary">pth</name>
    <name evidence="10" type="ORF">ENS31_15170</name>
</gene>
<dbReference type="SUPFAM" id="SSF53178">
    <property type="entry name" value="Peptidyl-tRNA hydrolase-like"/>
    <property type="match status" value="1"/>
</dbReference>
<accession>A0A7V2ZMW7</accession>
<dbReference type="HAMAP" id="MF_00083">
    <property type="entry name" value="Pept_tRNA_hydro_bact"/>
    <property type="match status" value="1"/>
</dbReference>
<comment type="function">
    <text evidence="7">Hydrolyzes ribosome-free peptidyl-tRNAs (with 1 or more amino acids incorporated), which drop off the ribosome during protein synthesis, or as a result of ribosome stalling.</text>
</comment>
<evidence type="ECO:0000313" key="10">
    <source>
        <dbReference type="EMBL" id="HFI92857.1"/>
    </source>
</evidence>
<organism evidence="10">
    <name type="scientific">Ignavibacterium album</name>
    <dbReference type="NCBI Taxonomy" id="591197"/>
    <lineage>
        <taxon>Bacteria</taxon>
        <taxon>Pseudomonadati</taxon>
        <taxon>Ignavibacteriota</taxon>
        <taxon>Ignavibacteria</taxon>
        <taxon>Ignavibacteriales</taxon>
        <taxon>Ignavibacteriaceae</taxon>
        <taxon>Ignavibacterium</taxon>
    </lineage>
</organism>
<dbReference type="GO" id="GO:0004045">
    <property type="term" value="F:peptidyl-tRNA hydrolase activity"/>
    <property type="evidence" value="ECO:0007669"/>
    <property type="project" value="UniProtKB-UniRule"/>
</dbReference>
<reference evidence="10" key="1">
    <citation type="journal article" date="2020" name="mSystems">
        <title>Genome- and Community-Level Interaction Insights into Carbon Utilization and Element Cycling Functions of Hydrothermarchaeota in Hydrothermal Sediment.</title>
        <authorList>
            <person name="Zhou Z."/>
            <person name="Liu Y."/>
            <person name="Xu W."/>
            <person name="Pan J."/>
            <person name="Luo Z.H."/>
            <person name="Li M."/>
        </authorList>
    </citation>
    <scope>NUCLEOTIDE SEQUENCE [LARGE SCALE GENOMIC DNA]</scope>
    <source>
        <strain evidence="10">SpSt-479</strain>
    </source>
</reference>
<dbReference type="InterPro" id="IPR018171">
    <property type="entry name" value="Pept_tRNA_hydro_CS"/>
</dbReference>
<feature type="binding site" evidence="7">
    <location>
        <position position="112"/>
    </location>
    <ligand>
        <name>tRNA</name>
        <dbReference type="ChEBI" id="CHEBI:17843"/>
    </ligand>
</feature>
<dbReference type="GO" id="GO:0000049">
    <property type="term" value="F:tRNA binding"/>
    <property type="evidence" value="ECO:0007669"/>
    <property type="project" value="UniProtKB-UniRule"/>
</dbReference>
<dbReference type="PANTHER" id="PTHR17224">
    <property type="entry name" value="PEPTIDYL-TRNA HYDROLASE"/>
    <property type="match status" value="1"/>
</dbReference>
<dbReference type="InterPro" id="IPR036416">
    <property type="entry name" value="Pept_tRNA_hydro_sf"/>
</dbReference>
<feature type="binding site" evidence="7">
    <location>
        <position position="14"/>
    </location>
    <ligand>
        <name>tRNA</name>
        <dbReference type="ChEBI" id="CHEBI:17843"/>
    </ligand>
</feature>
<evidence type="ECO:0000256" key="4">
    <source>
        <dbReference type="ARBA" id="ARBA00022884"/>
    </source>
</evidence>
<dbReference type="EMBL" id="DSUJ01000012">
    <property type="protein sequence ID" value="HFI92857.1"/>
    <property type="molecule type" value="Genomic_DNA"/>
</dbReference>
<feature type="site" description="Stabilizes the basic form of H active site to accept a proton" evidence="7">
    <location>
        <position position="91"/>
    </location>
</feature>
<dbReference type="GO" id="GO:0005737">
    <property type="term" value="C:cytoplasm"/>
    <property type="evidence" value="ECO:0007669"/>
    <property type="project" value="UniProtKB-SubCell"/>
</dbReference>
<keyword evidence="2 7" id="KW-0820">tRNA-binding</keyword>